<proteinExistence type="predicted"/>
<dbReference type="EMBL" id="AFHG01000050">
    <property type="protein sequence ID" value="EGK71532.1"/>
    <property type="molecule type" value="Genomic_DNA"/>
</dbReference>
<dbReference type="AlphaFoldDB" id="F5RD61"/>
<evidence type="ECO:0008006" key="4">
    <source>
        <dbReference type="Google" id="ProtNLM"/>
    </source>
</evidence>
<evidence type="ECO:0000313" key="3">
    <source>
        <dbReference type="Proteomes" id="UP000005019"/>
    </source>
</evidence>
<comment type="caution">
    <text evidence="2">The sequence shown here is derived from an EMBL/GenBank/DDBJ whole genome shotgun (WGS) entry which is preliminary data.</text>
</comment>
<dbReference type="OrthoDB" id="5984737at2"/>
<name>F5RD61_METUF</name>
<keyword evidence="3" id="KW-1185">Reference proteome</keyword>
<protein>
    <recommendedName>
        <fullName evidence="4">Secreted protein</fullName>
    </recommendedName>
</protein>
<dbReference type="STRING" id="1000565.METUNv1_02221"/>
<gene>
    <name evidence="2" type="ORF">METUNv1_02221</name>
</gene>
<sequence>MKIRLLLSCACLSWLSVAAAGIPADGRHCGLTRPPADAGAYVTPGGFLLVWPRNAGFARDYSGCRTLWVMQSADDTPLLMRLYFPGGRLEAVQGFDGRGGQSARTCVRPFDAPGCGGIEGNPLTAPDLPTWPRLCTEQPEHPACRRDPE</sequence>
<evidence type="ECO:0000256" key="1">
    <source>
        <dbReference type="SAM" id="SignalP"/>
    </source>
</evidence>
<organism evidence="2 3">
    <name type="scientific">Methyloversatilis universalis (strain ATCC BAA-1314 / DSM 25237 / JCM 13912 / CCUG 52030 / FAM5)</name>
    <dbReference type="NCBI Taxonomy" id="1000565"/>
    <lineage>
        <taxon>Bacteria</taxon>
        <taxon>Pseudomonadati</taxon>
        <taxon>Pseudomonadota</taxon>
        <taxon>Betaproteobacteria</taxon>
        <taxon>Nitrosomonadales</taxon>
        <taxon>Sterolibacteriaceae</taxon>
        <taxon>Methyloversatilis</taxon>
    </lineage>
</organism>
<feature type="signal peptide" evidence="1">
    <location>
        <begin position="1"/>
        <end position="20"/>
    </location>
</feature>
<feature type="chain" id="PRO_5003331461" description="Secreted protein" evidence="1">
    <location>
        <begin position="21"/>
        <end position="149"/>
    </location>
</feature>
<evidence type="ECO:0000313" key="2">
    <source>
        <dbReference type="EMBL" id="EGK71532.1"/>
    </source>
</evidence>
<keyword evidence="1" id="KW-0732">Signal</keyword>
<dbReference type="RefSeq" id="WP_008061642.1">
    <property type="nucleotide sequence ID" value="NZ_AFHG01000050.1"/>
</dbReference>
<dbReference type="Proteomes" id="UP000005019">
    <property type="component" value="Unassembled WGS sequence"/>
</dbReference>
<reference evidence="2 3" key="1">
    <citation type="journal article" date="2011" name="J. Bacteriol.">
        <title>Genome sequence of Methyloversatilis universalis FAM5T, a methylotrophic representative of the order Rhodocyclales.</title>
        <authorList>
            <person name="Kittichotirat W."/>
            <person name="Good N.M."/>
            <person name="Hall R."/>
            <person name="Bringel F."/>
            <person name="Lajus A."/>
            <person name="Medigue C."/>
            <person name="Smalley N.E."/>
            <person name="Beck D."/>
            <person name="Bumgarner R."/>
            <person name="Vuilleumier S."/>
            <person name="Kalyuzhnaya M.G."/>
        </authorList>
    </citation>
    <scope>NUCLEOTIDE SEQUENCE [LARGE SCALE GENOMIC DNA]</scope>
    <source>
        <strain evidence="3">ATCC BAA-1314 / JCM 13912 / FAM5</strain>
    </source>
</reference>
<accession>F5RD61</accession>